<evidence type="ECO:0000256" key="2">
    <source>
        <dbReference type="ARBA" id="ARBA00022679"/>
    </source>
</evidence>
<dbReference type="GO" id="GO:0006629">
    <property type="term" value="P:lipid metabolic process"/>
    <property type="evidence" value="ECO:0007669"/>
    <property type="project" value="UniProtKB-KW"/>
</dbReference>
<dbReference type="InterPro" id="IPR041698">
    <property type="entry name" value="Methyltransf_25"/>
</dbReference>
<evidence type="ECO:0000256" key="3">
    <source>
        <dbReference type="ARBA" id="ARBA00022691"/>
    </source>
</evidence>
<evidence type="ECO:0000313" key="6">
    <source>
        <dbReference type="EMBL" id="SIR10795.1"/>
    </source>
</evidence>
<name>A0A1N6Y832_9EURY</name>
<keyword evidence="4" id="KW-0443">Lipid metabolism</keyword>
<dbReference type="OrthoDB" id="57427at2157"/>
<reference evidence="7" key="1">
    <citation type="submission" date="2017-01" db="EMBL/GenBank/DDBJ databases">
        <authorList>
            <person name="Varghese N."/>
            <person name="Submissions S."/>
        </authorList>
    </citation>
    <scope>NUCLEOTIDE SEQUENCE [LARGE SCALE GENOMIC DNA]</scope>
    <source>
        <strain evidence="7">CGMCC 1.7737</strain>
    </source>
</reference>
<dbReference type="InterPro" id="IPR029063">
    <property type="entry name" value="SAM-dependent_MTases_sf"/>
</dbReference>
<protein>
    <submittedName>
        <fullName evidence="6">Methyltransferase domain-containing protein</fullName>
    </submittedName>
</protein>
<dbReference type="PANTHER" id="PTHR43667">
    <property type="entry name" value="CYCLOPROPANE-FATTY-ACYL-PHOSPHOLIPID SYNTHASE"/>
    <property type="match status" value="1"/>
</dbReference>
<evidence type="ECO:0000256" key="4">
    <source>
        <dbReference type="ARBA" id="ARBA00023098"/>
    </source>
</evidence>
<dbReference type="Gene3D" id="2.20.25.110">
    <property type="entry name" value="S-adenosyl-L-methionine-dependent methyltransferases"/>
    <property type="match status" value="1"/>
</dbReference>
<dbReference type="CDD" id="cd02440">
    <property type="entry name" value="AdoMet_MTases"/>
    <property type="match status" value="1"/>
</dbReference>
<dbReference type="Proteomes" id="UP000186914">
    <property type="component" value="Unassembled WGS sequence"/>
</dbReference>
<keyword evidence="1 6" id="KW-0489">Methyltransferase</keyword>
<keyword evidence="7" id="KW-1185">Reference proteome</keyword>
<feature type="domain" description="Methyltransferase" evidence="5">
    <location>
        <begin position="83"/>
        <end position="177"/>
    </location>
</feature>
<dbReference type="RefSeq" id="WP_076429231.1">
    <property type="nucleotide sequence ID" value="NZ_FTNO01000001.1"/>
</dbReference>
<sequence>MTDSTFDLRADEGLEVGKLAEQATPNEPFVSGADFWDDPYISEQLLDAHLDPERNAASRPHDRIDAEVEWLVSELSLDEGDRILDLGCGPGLYCERLHDYGLDVTGIDLSDTALDYAKTRAEETGRDITYRHEDYRNLSDESKFDAAILVNFDFGTFANDDRNSILRSVHTALAPVGRFAFDVYTERNWTATDIGTEWSVQEGAGFWRPVPHLVLSETVPFPDSGVHLDQHFVIEESGEASVYRFWERYYEPDGLRSFLFEHDFVVDEIWEDFRGTSYSDESASISVVAHRN</sequence>
<dbReference type="PANTHER" id="PTHR43667:SF1">
    <property type="entry name" value="CYCLOPROPANE-FATTY-ACYL-PHOSPHOLIPID SYNTHASE"/>
    <property type="match status" value="1"/>
</dbReference>
<evidence type="ECO:0000259" key="5">
    <source>
        <dbReference type="Pfam" id="PF13649"/>
    </source>
</evidence>
<dbReference type="EMBL" id="FTNO01000001">
    <property type="protein sequence ID" value="SIR10795.1"/>
    <property type="molecule type" value="Genomic_DNA"/>
</dbReference>
<dbReference type="Gene3D" id="3.40.50.150">
    <property type="entry name" value="Vaccinia Virus protein VP39"/>
    <property type="match status" value="1"/>
</dbReference>
<dbReference type="SUPFAM" id="SSF53335">
    <property type="entry name" value="S-adenosyl-L-methionine-dependent methyltransferases"/>
    <property type="match status" value="1"/>
</dbReference>
<keyword evidence="3" id="KW-0949">S-adenosyl-L-methionine</keyword>
<gene>
    <name evidence="6" type="ORF">SAMN05421858_1450</name>
</gene>
<dbReference type="Pfam" id="PF13649">
    <property type="entry name" value="Methyltransf_25"/>
    <property type="match status" value="1"/>
</dbReference>
<keyword evidence="2 6" id="KW-0808">Transferase</keyword>
<dbReference type="GO" id="GO:0008168">
    <property type="term" value="F:methyltransferase activity"/>
    <property type="evidence" value="ECO:0007669"/>
    <property type="project" value="UniProtKB-KW"/>
</dbReference>
<dbReference type="AlphaFoldDB" id="A0A1N6Y832"/>
<proteinExistence type="predicted"/>
<evidence type="ECO:0000256" key="1">
    <source>
        <dbReference type="ARBA" id="ARBA00022603"/>
    </source>
</evidence>
<dbReference type="GO" id="GO:0032259">
    <property type="term" value="P:methylation"/>
    <property type="evidence" value="ECO:0007669"/>
    <property type="project" value="UniProtKB-KW"/>
</dbReference>
<evidence type="ECO:0000313" key="7">
    <source>
        <dbReference type="Proteomes" id="UP000186914"/>
    </source>
</evidence>
<dbReference type="InterPro" id="IPR050723">
    <property type="entry name" value="CFA/CMAS"/>
</dbReference>
<accession>A0A1N6Y832</accession>
<organism evidence="6 7">
    <name type="scientific">Haladaptatus litoreus</name>
    <dbReference type="NCBI Taxonomy" id="553468"/>
    <lineage>
        <taxon>Archaea</taxon>
        <taxon>Methanobacteriati</taxon>
        <taxon>Methanobacteriota</taxon>
        <taxon>Stenosarchaea group</taxon>
        <taxon>Halobacteria</taxon>
        <taxon>Halobacteriales</taxon>
        <taxon>Haladaptataceae</taxon>
        <taxon>Haladaptatus</taxon>
    </lineage>
</organism>